<organism evidence="10 11">
    <name type="scientific">Popillia japonica</name>
    <name type="common">Japanese beetle</name>
    <dbReference type="NCBI Taxonomy" id="7064"/>
    <lineage>
        <taxon>Eukaryota</taxon>
        <taxon>Metazoa</taxon>
        <taxon>Ecdysozoa</taxon>
        <taxon>Arthropoda</taxon>
        <taxon>Hexapoda</taxon>
        <taxon>Insecta</taxon>
        <taxon>Pterygota</taxon>
        <taxon>Neoptera</taxon>
        <taxon>Endopterygota</taxon>
        <taxon>Coleoptera</taxon>
        <taxon>Polyphaga</taxon>
        <taxon>Scarabaeiformia</taxon>
        <taxon>Scarabaeidae</taxon>
        <taxon>Rutelinae</taxon>
        <taxon>Popillia</taxon>
    </lineage>
</organism>
<keyword evidence="3 8" id="KW-1133">Transmembrane helix</keyword>
<dbReference type="PANTHER" id="PTHR12639">
    <property type="entry name" value="VITAMIN K-DEPENDENT GAMMA-CARBOXYLASE"/>
    <property type="match status" value="1"/>
</dbReference>
<dbReference type="Proteomes" id="UP001458880">
    <property type="component" value="Unassembled WGS sequence"/>
</dbReference>
<feature type="transmembrane region" description="Helical" evidence="8">
    <location>
        <begin position="182"/>
        <end position="201"/>
    </location>
</feature>
<dbReference type="Pfam" id="PF22777">
    <property type="entry name" value="VKGC_lumenal_dom"/>
    <property type="match status" value="1"/>
</dbReference>
<evidence type="ECO:0000259" key="9">
    <source>
        <dbReference type="SMART" id="SM00752"/>
    </source>
</evidence>
<keyword evidence="4 8" id="KW-0472">Membrane</keyword>
<comment type="subcellular location">
    <subcellularLocation>
        <location evidence="1">Endomembrane system</location>
        <topology evidence="1">Multi-pass membrane protein</topology>
    </subcellularLocation>
</comment>
<feature type="compositionally biased region" description="Low complexity" evidence="7">
    <location>
        <begin position="319"/>
        <end position="335"/>
    </location>
</feature>
<dbReference type="InterPro" id="IPR053935">
    <property type="entry name" value="VKGC_lumenal_dom"/>
</dbReference>
<evidence type="ECO:0000256" key="1">
    <source>
        <dbReference type="ARBA" id="ARBA00004127"/>
    </source>
</evidence>
<dbReference type="Pfam" id="PF05090">
    <property type="entry name" value="HTTM"/>
    <property type="match status" value="1"/>
</dbReference>
<feature type="domain" description="HTTM-like" evidence="9">
    <location>
        <begin position="41"/>
        <end position="300"/>
    </location>
</feature>
<protein>
    <submittedName>
        <fullName evidence="10">Vitamin K-dependent gamma-carboxylase</fullName>
    </submittedName>
</protein>
<accession>A0AAW1LUF4</accession>
<evidence type="ECO:0000256" key="8">
    <source>
        <dbReference type="SAM" id="Phobius"/>
    </source>
</evidence>
<gene>
    <name evidence="10" type="ORF">QE152_g10818</name>
</gene>
<feature type="region of interest" description="Disordered" evidence="7">
    <location>
        <begin position="319"/>
        <end position="349"/>
    </location>
</feature>
<evidence type="ECO:0000313" key="11">
    <source>
        <dbReference type="Proteomes" id="UP001458880"/>
    </source>
</evidence>
<feature type="transmembrane region" description="Helical" evidence="8">
    <location>
        <begin position="278"/>
        <end position="295"/>
    </location>
</feature>
<dbReference type="InterPro" id="IPR007782">
    <property type="entry name" value="VKG_COase"/>
</dbReference>
<reference evidence="10 11" key="1">
    <citation type="journal article" date="2024" name="BMC Genomics">
        <title>De novo assembly and annotation of Popillia japonica's genome with initial clues to its potential as an invasive pest.</title>
        <authorList>
            <person name="Cucini C."/>
            <person name="Boschi S."/>
            <person name="Funari R."/>
            <person name="Cardaioli E."/>
            <person name="Iannotti N."/>
            <person name="Marturano G."/>
            <person name="Paoli F."/>
            <person name="Bruttini M."/>
            <person name="Carapelli A."/>
            <person name="Frati F."/>
            <person name="Nardi F."/>
        </authorList>
    </citation>
    <scope>NUCLEOTIDE SEQUENCE [LARGE SCALE GENOMIC DNA]</scope>
    <source>
        <strain evidence="10">DMR45628</strain>
    </source>
</reference>
<feature type="transmembrane region" description="Helical" evidence="8">
    <location>
        <begin position="101"/>
        <end position="134"/>
    </location>
</feature>
<proteinExistence type="predicted"/>
<feature type="transmembrane region" description="Helical" evidence="8">
    <location>
        <begin position="146"/>
        <end position="166"/>
    </location>
</feature>
<dbReference type="SMART" id="SM00752">
    <property type="entry name" value="HTTM"/>
    <property type="match status" value="1"/>
</dbReference>
<dbReference type="AlphaFoldDB" id="A0AAW1LUF4"/>
<keyword evidence="5" id="KW-1015">Disulfide bond</keyword>
<dbReference type="InterPro" id="IPR053934">
    <property type="entry name" value="HTTM_dom"/>
</dbReference>
<feature type="transmembrane region" description="Helical" evidence="8">
    <location>
        <begin position="238"/>
        <end position="257"/>
    </location>
</feature>
<keyword evidence="11" id="KW-1185">Reference proteome</keyword>
<evidence type="ECO:0000256" key="6">
    <source>
        <dbReference type="ARBA" id="ARBA00023239"/>
    </source>
</evidence>
<evidence type="ECO:0000256" key="7">
    <source>
        <dbReference type="SAM" id="MobiDB-lite"/>
    </source>
</evidence>
<dbReference type="InterPro" id="IPR011020">
    <property type="entry name" value="HTTM-like"/>
</dbReference>
<evidence type="ECO:0000256" key="4">
    <source>
        <dbReference type="ARBA" id="ARBA00023136"/>
    </source>
</evidence>
<sequence>MNDTHYKKILRLEHRNGPIILVELGQSMFPRVYDKFTQWMYKETDPSSLAVVRFLFGVLMMVDIVEERGGSDLDIRWGEPRDCHFPLFTQLQPLPLTYMSLLYGIMWLGALGIATGCKFRISCLMFCVPYWYIFLLDKSYWNNHSYLYGLIGTILLCSSAHNYWSIDSYFNSDAKTKDSVPYWNYFLLKFQLFVLYFLAGLKKTDMEWLEGYSMRNLGVHWVFAPFKVLLTGEQIDYIIVHWFGFLLDLTAGFLLVYGKTRPLGMLMCSTFHLMNTRLFSIGMFPYVCLAAMPIFCEFDWPKRCMNKICRTKIDNTNNAGGNGNNATNTVPTTANDGSSNDPNRHRRRRRTVGFREKLVSGLILTYCGLQGFLPYSHFITKGYNNWTNGLYGYSWDMMIHSWDTVLVVVRVVDNLTGKEHFLDPTAWVQNNRWTKHADMTMQYAHCLRNNLLLELDDAKLLGDSKSISQYITSDNISIYVDVWCSLNGRLQQRMYDPNYDLLQAEWSVFEQAEWLLPLLSEYNDYRPTISGIQEHVYSWSNYTDVLFIADFPGLYLENYISQDLANVSLTILEGEVIYEDELKLGNVRLKKGVRKFVPTGIFHKVHTVSATPSCYIYTYLNKTRERLKEEDRPLDWGKAARSPFPLLEDRTHLAEGTGRMFGFIVNAILNVLYDVPMVRRTKLT</sequence>
<dbReference type="GO" id="GO:0012505">
    <property type="term" value="C:endomembrane system"/>
    <property type="evidence" value="ECO:0007669"/>
    <property type="project" value="UniProtKB-SubCell"/>
</dbReference>
<evidence type="ECO:0000256" key="3">
    <source>
        <dbReference type="ARBA" id="ARBA00022989"/>
    </source>
</evidence>
<dbReference type="GO" id="GO:0019842">
    <property type="term" value="F:vitamin binding"/>
    <property type="evidence" value="ECO:0007669"/>
    <property type="project" value="TreeGrafter"/>
</dbReference>
<comment type="caution">
    <text evidence="10">The sequence shown here is derived from an EMBL/GenBank/DDBJ whole genome shotgun (WGS) entry which is preliminary data.</text>
</comment>
<name>A0AAW1LUF4_POPJA</name>
<dbReference type="GO" id="GO:0008488">
    <property type="term" value="F:gamma-glutamyl carboxylase activity"/>
    <property type="evidence" value="ECO:0007669"/>
    <property type="project" value="InterPro"/>
</dbReference>
<dbReference type="EMBL" id="JASPKY010000101">
    <property type="protein sequence ID" value="KAK9737340.1"/>
    <property type="molecule type" value="Genomic_DNA"/>
</dbReference>
<evidence type="ECO:0000256" key="2">
    <source>
        <dbReference type="ARBA" id="ARBA00022692"/>
    </source>
</evidence>
<keyword evidence="2 8" id="KW-0812">Transmembrane</keyword>
<keyword evidence="6" id="KW-0456">Lyase</keyword>
<evidence type="ECO:0000313" key="10">
    <source>
        <dbReference type="EMBL" id="KAK9737340.1"/>
    </source>
</evidence>
<dbReference type="PANTHER" id="PTHR12639:SF6">
    <property type="entry name" value="VITAMIN K-DEPENDENT GAMMA-CARBOXYLASE"/>
    <property type="match status" value="1"/>
</dbReference>
<evidence type="ECO:0000256" key="5">
    <source>
        <dbReference type="ARBA" id="ARBA00023157"/>
    </source>
</evidence>